<dbReference type="GO" id="GO:0016241">
    <property type="term" value="P:regulation of macroautophagy"/>
    <property type="evidence" value="ECO:0007669"/>
    <property type="project" value="UniProtKB-ARBA"/>
</dbReference>
<feature type="compositionally biased region" description="Low complexity" evidence="11">
    <location>
        <begin position="1650"/>
        <end position="1659"/>
    </location>
</feature>
<keyword evidence="14" id="KW-1185">Reference proteome</keyword>
<dbReference type="InterPro" id="IPR024584">
    <property type="entry name" value="Tuberin_N"/>
</dbReference>
<feature type="compositionally biased region" description="Polar residues" evidence="11">
    <location>
        <begin position="1231"/>
        <end position="1250"/>
    </location>
</feature>
<dbReference type="GO" id="GO:0033596">
    <property type="term" value="C:TSC1-TSC2 complex"/>
    <property type="evidence" value="ECO:0000318"/>
    <property type="project" value="GO_Central"/>
</dbReference>
<feature type="compositionally biased region" description="Acidic residues" evidence="11">
    <location>
        <begin position="1424"/>
        <end position="1446"/>
    </location>
</feature>
<dbReference type="GO" id="GO:0051056">
    <property type="term" value="P:regulation of small GTPase mediated signal transduction"/>
    <property type="evidence" value="ECO:0007669"/>
    <property type="project" value="InterPro"/>
</dbReference>
<dbReference type="KEGG" id="spu:581860"/>
<evidence type="ECO:0000256" key="4">
    <source>
        <dbReference type="ARBA" id="ARBA00022553"/>
    </source>
</evidence>
<evidence type="ECO:0000256" key="7">
    <source>
        <dbReference type="ARBA" id="ARBA00023228"/>
    </source>
</evidence>
<dbReference type="PRINTS" id="PR01431">
    <property type="entry name" value="TUBERIN"/>
</dbReference>
<dbReference type="InterPro" id="IPR000331">
    <property type="entry name" value="Rap/Ran_GAP_dom"/>
</dbReference>
<feature type="compositionally biased region" description="Polar residues" evidence="11">
    <location>
        <begin position="1113"/>
        <end position="1126"/>
    </location>
</feature>
<dbReference type="InterPro" id="IPR027107">
    <property type="entry name" value="Tuberin/Ral-act_asu"/>
</dbReference>
<feature type="compositionally biased region" description="Basic and acidic residues" evidence="11">
    <location>
        <begin position="1676"/>
        <end position="1692"/>
    </location>
</feature>
<feature type="region of interest" description="Disordered" evidence="11">
    <location>
        <begin position="1087"/>
        <end position="1138"/>
    </location>
</feature>
<dbReference type="PANTHER" id="PTHR10063:SF0">
    <property type="entry name" value="TUBERIN"/>
    <property type="match status" value="1"/>
</dbReference>
<dbReference type="InterPro" id="IPR011989">
    <property type="entry name" value="ARM-like"/>
</dbReference>
<feature type="compositionally biased region" description="Basic and acidic residues" evidence="11">
    <location>
        <begin position="955"/>
        <end position="971"/>
    </location>
</feature>
<dbReference type="RefSeq" id="XP_030839898.1">
    <property type="nucleotide sequence ID" value="XM_030984038.1"/>
</dbReference>
<evidence type="ECO:0000256" key="10">
    <source>
        <dbReference type="ARBA" id="ARBA00070662"/>
    </source>
</evidence>
<reference evidence="14" key="1">
    <citation type="submission" date="2015-02" db="EMBL/GenBank/DDBJ databases">
        <title>Genome sequencing for Strongylocentrotus purpuratus.</title>
        <authorList>
            <person name="Murali S."/>
            <person name="Liu Y."/>
            <person name="Vee V."/>
            <person name="English A."/>
            <person name="Wang M."/>
            <person name="Skinner E."/>
            <person name="Han Y."/>
            <person name="Muzny D.M."/>
            <person name="Worley K.C."/>
            <person name="Gibbs R.A."/>
        </authorList>
    </citation>
    <scope>NUCLEOTIDE SEQUENCE</scope>
</reference>
<protein>
    <recommendedName>
        <fullName evidence="10">Tuberin</fullName>
    </recommendedName>
</protein>
<evidence type="ECO:0000256" key="1">
    <source>
        <dbReference type="ARBA" id="ARBA00004514"/>
    </source>
</evidence>
<feature type="region of interest" description="Disordered" evidence="11">
    <location>
        <begin position="1645"/>
        <end position="1758"/>
    </location>
</feature>
<evidence type="ECO:0000256" key="3">
    <source>
        <dbReference type="ARBA" id="ARBA00022490"/>
    </source>
</evidence>
<feature type="compositionally biased region" description="Polar residues" evidence="11">
    <location>
        <begin position="1205"/>
        <end position="1221"/>
    </location>
</feature>
<dbReference type="Pfam" id="PF11864">
    <property type="entry name" value="DUF3384"/>
    <property type="match status" value="1"/>
</dbReference>
<reference evidence="13" key="2">
    <citation type="submission" date="2021-01" db="UniProtKB">
        <authorList>
            <consortium name="EnsemblMetazoa"/>
        </authorList>
    </citation>
    <scope>IDENTIFICATION</scope>
</reference>
<comment type="subcellular location">
    <subcellularLocation>
        <location evidence="1">Cytoplasm</location>
        <location evidence="1">Cytosol</location>
    </subcellularLocation>
    <subcellularLocation>
        <location evidence="8">Lysosome membrane</location>
        <topology evidence="8">Peripheral membrane protein</topology>
    </subcellularLocation>
</comment>
<evidence type="ECO:0000256" key="2">
    <source>
        <dbReference type="ARBA" id="ARBA00022468"/>
    </source>
</evidence>
<dbReference type="SUPFAM" id="SSF111347">
    <property type="entry name" value="Rap/Ran-GAP"/>
    <property type="match status" value="1"/>
</dbReference>
<dbReference type="Pfam" id="PF03542">
    <property type="entry name" value="Tuberin"/>
    <property type="match status" value="1"/>
</dbReference>
<dbReference type="GeneID" id="581860"/>
<dbReference type="InParanoid" id="A0A7M7NS52"/>
<dbReference type="GO" id="GO:0005737">
    <property type="term" value="C:cytoplasm"/>
    <property type="evidence" value="ECO:0000318"/>
    <property type="project" value="GO_Central"/>
</dbReference>
<dbReference type="InterPro" id="IPR016024">
    <property type="entry name" value="ARM-type_fold"/>
</dbReference>
<keyword evidence="7" id="KW-0458">Lysosome</keyword>
<dbReference type="FunFam" id="3.40.50.11210:FF:000004">
    <property type="entry name" value="Tuberin isoform X3"/>
    <property type="match status" value="1"/>
</dbReference>
<evidence type="ECO:0000256" key="9">
    <source>
        <dbReference type="ARBA" id="ARBA00054764"/>
    </source>
</evidence>
<dbReference type="SUPFAM" id="SSF48371">
    <property type="entry name" value="ARM repeat"/>
    <property type="match status" value="1"/>
</dbReference>
<dbReference type="GO" id="GO:0005765">
    <property type="term" value="C:lysosomal membrane"/>
    <property type="evidence" value="ECO:0007669"/>
    <property type="project" value="UniProtKB-SubCell"/>
</dbReference>
<accession>A0A7M7NS52</accession>
<dbReference type="Gene3D" id="3.40.50.11210">
    <property type="entry name" value="Rap/Ran-GAP"/>
    <property type="match status" value="1"/>
</dbReference>
<dbReference type="GO" id="GO:0005096">
    <property type="term" value="F:GTPase activator activity"/>
    <property type="evidence" value="ECO:0000318"/>
    <property type="project" value="GO_Central"/>
</dbReference>
<dbReference type="PROSITE" id="PS50085">
    <property type="entry name" value="RAPGAP"/>
    <property type="match status" value="1"/>
</dbReference>
<proteinExistence type="predicted"/>
<dbReference type="GO" id="GO:0045202">
    <property type="term" value="C:synapse"/>
    <property type="evidence" value="ECO:0007669"/>
    <property type="project" value="UniProtKB-ARBA"/>
</dbReference>
<name>A0A7M7NS52_STRPU</name>
<evidence type="ECO:0000256" key="11">
    <source>
        <dbReference type="SAM" id="MobiDB-lite"/>
    </source>
</evidence>
<feature type="compositionally biased region" description="Polar residues" evidence="11">
    <location>
        <begin position="1151"/>
        <end position="1163"/>
    </location>
</feature>
<sequence length="2063" mass="229944">MSRTTKETFRQRMQGFFGMRGPRGSNPGDGQFKKGEFFITPTLKKDLSRESPLNVRMKAINHLSALVGEKKLEDNGIEAIWVLISDLLDPQVNTDHRHLVLHFLKCIIIGQSEFLGPMRYHFFQVVKGHNIFEDLPQRLDMLRALSDNGKNLLDFEEEMGPFLMLWMPDVISYGKTAGFLQVLVNVIKYNSCYLDDHIIAGLVQHTCSICSRTEKERDIEQAIHVLDAVICYSCLPSESLYHFITALCRTVSVKRFCQSSWKLMRNLLGTHLGHSAIYTMCCIMEDSHNISDVVLLRGAVFFVGMARWGSMKVQSLRHINFTSVLPSFERALTCKHVLVAYEVTLSLQRLVKKNGQDIQAVTWDIILGIIEKLFRNIEEYAVSHEYLPTQLHDLLTMIERLYEKNSFNGSQQQLFAIVEEFARLRPDSSVLCLIRYRAQAIHPTKENWIPNLQKLLDRYFRSESRTVIREAALNVLSSTLHSSGSLYEDDLIKMVALPQLKSICDDRDPVVRKCAVKLLMDSAKVCQSPFCLDILDIIEKVVMKTMHVRSHVGGGGGVESHHTPPHSEEERDLVDVMTAVTGLLELFKVKMYRVPSSHAVFAFELLGTHMKQQYEHKYNSDMASNIRAKVFEFLLQLRADSMCRLGFPGERGIYKYSPYILCDSRLEMELAGKTSPPVCSSPPPGERHLKPTIIPFIQAFKMITTCLREETHWKVLSMVLPCLTKALQNKNLVLAANANMENLCVVLCSMVEDRSHMSRLQRSEGFNRIDFYTGIYSALTALVPYHTLLDQQKKVYLIKCFEAGLKLKCAQQCVDGLTLCVIEMQETMLKVLPSIILVMSQMSATATMAIPVLEFLSSLIWFPKLYANFVESEYMSIFAVALHYTNPFKFSLYVVSLAHHVIAMWFIKCRLPFRREFVNCITRGLQANALRPVPDFDGSSSPPIMKLRRSSSLTDRTKMNEKGKGKGEDGSSSKALTTEEALDMLNRLLTQTCLDMMARYTYSTLATYPKRSPVSEFLLAGGQSQSWLVGNKVVTVTTSGGSTRLQRNGVCERCNSLIQQYVETTSTASQEKVEGETESWMSKINEEKADQEAKQPSSPSGTGFGRLKRQRSKSGNTQRIDSSGNALQKKVTRTEDQEEVKHLTLFSSVTPEVTSSGLDTSRGSSAESLKGSDGSSSHHSKKEDGSHSARAGSKVMFAGDKFQGSKVNQSAAAAGTGSNKPTPKVMFSGVSDVSQGSKAASSASETSHGPSSEGWKASESQSGMSHSKKGESSHSSKAASKVMFALDTGHSSKTNQKEASTLASGSIKPTSKVQGGSDTNQGSKVNPTETGNGMAESGDQLTYKPRYSSRVSSASIYQCNCWCQGWAEIHVRRPTGNTSWIMRIQNGGALLPSSHEFPLADISALLLRNRDLDIDADMVIPDDSGSEDETCSLEEEEEEEEEEEDMHDGKQSISHRALLDFSSPSFHDDDDLFSDILCLESDMDSLSFPRTEMGLSPMGPSFLQDYATMRKRELGEKRESAYCEVIKDLHEATDTLDKVGTSPKPGLLRSNSSPALISMGEPSNLPTLSPRSVARSFLEDAAQKPGSYKDPSFLSKRYAQDVPSELWSSPGIEKTDIGGDQEDGLLQTSGSSEFVDISYKDIENEESKATAKPASSTAPGDSTTDAVDVSAAISKTTKDQVEEHEPKAEKPKTLPVVPHLSEEESIQQSRKLLNYSSSRPRGHTVSIMVHRDRPKGQQGDSRSRRTSEAKHRGSFTQKDSYRSGINPSFVFLQVYFSPLFTEGAERPIAIPLSQVGQRAVKVLDRIPPYDTHKIGVVYVGESQANDETEILSNVYGSARYMNFLRGLGQLVSLKDIDPDEVYTGGLDRTGSDGNFTYCWQDDIMQVIFHIATLMPNKDSDPMCNGKKLHIGNDFVSIIYNESGQPYKLGTIKGQFNFAEIIVEPLDNDSNLVSIQAKPELEQMLGRRGPWMVSDQRAALLIRQMALHANLASQIHRSRPAEAYCSNWLERLRHIIRIQDKVRHMGAPSNPMMNVMSSRYLQTPEKKSSGHTKAAKISDFTDYA</sequence>
<dbReference type="OMA" id="CDIMSAI"/>
<dbReference type="GO" id="GO:0032007">
    <property type="term" value="P:negative regulation of TOR signaling"/>
    <property type="evidence" value="ECO:0000318"/>
    <property type="project" value="GO_Central"/>
</dbReference>
<feature type="region of interest" description="Disordered" evidence="11">
    <location>
        <begin position="1419"/>
        <end position="1452"/>
    </location>
</feature>
<keyword evidence="4" id="KW-0597">Phosphoprotein</keyword>
<keyword evidence="6" id="KW-0472">Membrane</keyword>
<keyword evidence="2" id="KW-0343">GTPase activation</keyword>
<feature type="domain" description="Rap-GAP" evidence="12">
    <location>
        <begin position="1800"/>
        <end position="2025"/>
    </location>
</feature>
<feature type="compositionally biased region" description="Basic and acidic residues" evidence="11">
    <location>
        <begin position="1729"/>
        <end position="1751"/>
    </location>
</feature>
<dbReference type="GO" id="GO:0030178">
    <property type="term" value="P:negative regulation of Wnt signaling pathway"/>
    <property type="evidence" value="ECO:0000318"/>
    <property type="project" value="GO_Central"/>
</dbReference>
<dbReference type="GO" id="GO:0051726">
    <property type="term" value="P:regulation of cell cycle"/>
    <property type="evidence" value="ECO:0000318"/>
    <property type="project" value="GO_Central"/>
</dbReference>
<feature type="region of interest" description="Disordered" evidence="11">
    <location>
        <begin position="936"/>
        <end position="975"/>
    </location>
</feature>
<comment type="function">
    <text evidence="9">Catalytic component of the TSC-TBC complex, a multiprotein complex that acts as a negative regulator of the canonical mTORC1 complex, an evolutionarily conserved central nutrient sensor that stimulates anabolic reactions and macromolecule biosynthesis to promote cellular biomass generation and growth. Within the TSC-TBC complex, TSC2 acts as a GTPase-activating protein (GAP) for the small GTPase RHEB, a direct activator of the protein kinase activity of mTORC1. In absence of nutrients, the TSC-TBC complex inhibits mTORC1, thereby preventing phosphorylation of ribosomal protein S6 kinase (RPS6KB1 and RPS6KB2) and EIF4EBP1 (4E-BP1) by the mTORC1 signaling. The TSC-TBC complex is inactivated in response to nutrients, relieving inhibition of mTORC1. Involved in microtubule-mediated protein transport via its ability to regulate mTORC1 signaling. Also stimulates the intrinsic GTPase activity of the Ras-related proteins RAP1A and RAB5.</text>
</comment>
<evidence type="ECO:0000256" key="6">
    <source>
        <dbReference type="ARBA" id="ARBA00023136"/>
    </source>
</evidence>
<dbReference type="InterPro" id="IPR018515">
    <property type="entry name" value="Tuberin-type_domain"/>
</dbReference>
<feature type="compositionally biased region" description="Polar residues" evidence="11">
    <location>
        <begin position="1289"/>
        <end position="1331"/>
    </location>
</feature>
<dbReference type="CTD" id="7249"/>
<dbReference type="GO" id="GO:0051898">
    <property type="term" value="P:negative regulation of phosphatidylinositol 3-kinase/protein kinase B signal transduction"/>
    <property type="evidence" value="ECO:0000318"/>
    <property type="project" value="GO_Central"/>
</dbReference>
<dbReference type="InterPro" id="IPR003913">
    <property type="entry name" value="Tuberin"/>
</dbReference>
<feature type="compositionally biased region" description="Low complexity" evidence="11">
    <location>
        <begin position="1164"/>
        <end position="1177"/>
    </location>
</feature>
<dbReference type="OrthoDB" id="5797019at2759"/>
<dbReference type="GO" id="GO:0005634">
    <property type="term" value="C:nucleus"/>
    <property type="evidence" value="ECO:0007669"/>
    <property type="project" value="InterPro"/>
</dbReference>
<dbReference type="PANTHER" id="PTHR10063">
    <property type="entry name" value="TUBERIN"/>
    <property type="match status" value="1"/>
</dbReference>
<feature type="region of interest" description="Disordered" evidence="11">
    <location>
        <begin position="1151"/>
        <end position="1341"/>
    </location>
</feature>
<organism evidence="13 14">
    <name type="scientific">Strongylocentrotus purpuratus</name>
    <name type="common">Purple sea urchin</name>
    <dbReference type="NCBI Taxonomy" id="7668"/>
    <lineage>
        <taxon>Eukaryota</taxon>
        <taxon>Metazoa</taxon>
        <taxon>Echinodermata</taxon>
        <taxon>Eleutherozoa</taxon>
        <taxon>Echinozoa</taxon>
        <taxon>Echinoidea</taxon>
        <taxon>Euechinoidea</taxon>
        <taxon>Echinacea</taxon>
        <taxon>Camarodonta</taxon>
        <taxon>Echinidea</taxon>
        <taxon>Strongylocentrotidae</taxon>
        <taxon>Strongylocentrotus</taxon>
    </lineage>
</organism>
<evidence type="ECO:0000259" key="12">
    <source>
        <dbReference type="PROSITE" id="PS50085"/>
    </source>
</evidence>
<dbReference type="Pfam" id="PF02145">
    <property type="entry name" value="Rap_GAP"/>
    <property type="match status" value="1"/>
</dbReference>
<evidence type="ECO:0000256" key="5">
    <source>
        <dbReference type="ARBA" id="ARBA00022843"/>
    </source>
</evidence>
<dbReference type="GO" id="GO:0046627">
    <property type="term" value="P:negative regulation of insulin receptor signaling pathway"/>
    <property type="evidence" value="ECO:0000318"/>
    <property type="project" value="GO_Central"/>
</dbReference>
<keyword evidence="3" id="KW-0963">Cytoplasm</keyword>
<evidence type="ECO:0000313" key="14">
    <source>
        <dbReference type="Proteomes" id="UP000007110"/>
    </source>
</evidence>
<dbReference type="Gene3D" id="1.25.10.10">
    <property type="entry name" value="Leucine-rich Repeat Variant"/>
    <property type="match status" value="1"/>
</dbReference>
<dbReference type="Proteomes" id="UP000007110">
    <property type="component" value="Unassembled WGS sequence"/>
</dbReference>
<feature type="region of interest" description="Disordered" evidence="11">
    <location>
        <begin position="1604"/>
        <end position="1632"/>
    </location>
</feature>
<feature type="compositionally biased region" description="Polar residues" evidence="11">
    <location>
        <begin position="1706"/>
        <end position="1719"/>
    </location>
</feature>
<evidence type="ECO:0000313" key="13">
    <source>
        <dbReference type="EnsemblMetazoa" id="XP_030839898"/>
    </source>
</evidence>
<dbReference type="EnsemblMetazoa" id="XM_030984038">
    <property type="protein sequence ID" value="XP_030839898"/>
    <property type="gene ID" value="LOC581860"/>
</dbReference>
<evidence type="ECO:0000256" key="8">
    <source>
        <dbReference type="ARBA" id="ARBA00023765"/>
    </source>
</evidence>
<dbReference type="InterPro" id="IPR035974">
    <property type="entry name" value="Rap/Ran-GAP_sf"/>
</dbReference>
<feature type="region of interest" description="Disordered" evidence="11">
    <location>
        <begin position="2041"/>
        <end position="2063"/>
    </location>
</feature>
<keyword evidence="5" id="KW-0832">Ubl conjugation</keyword>